<protein>
    <submittedName>
        <fullName evidence="1">TIGR03899 family protein</fullName>
    </submittedName>
</protein>
<dbReference type="Proteomes" id="UP001595453">
    <property type="component" value="Unassembled WGS sequence"/>
</dbReference>
<reference evidence="2" key="1">
    <citation type="journal article" date="2019" name="Int. J. Syst. Evol. Microbiol.">
        <title>The Global Catalogue of Microorganisms (GCM) 10K type strain sequencing project: providing services to taxonomists for standard genome sequencing and annotation.</title>
        <authorList>
            <consortium name="The Broad Institute Genomics Platform"/>
            <consortium name="The Broad Institute Genome Sequencing Center for Infectious Disease"/>
            <person name="Wu L."/>
            <person name="Ma J."/>
        </authorList>
    </citation>
    <scope>NUCLEOTIDE SEQUENCE [LARGE SCALE GENOMIC DNA]</scope>
    <source>
        <strain evidence="2">KCTC 42730</strain>
    </source>
</reference>
<keyword evidence="2" id="KW-1185">Reference proteome</keyword>
<dbReference type="InterPro" id="IPR021254">
    <property type="entry name" value="DUF2806"/>
</dbReference>
<dbReference type="NCBIfam" id="TIGR03899">
    <property type="entry name" value="TIGR03899 family protein"/>
    <property type="match status" value="1"/>
</dbReference>
<dbReference type="EMBL" id="JBHRSD010000023">
    <property type="protein sequence ID" value="MFC3033581.1"/>
    <property type="molecule type" value="Genomic_DNA"/>
</dbReference>
<name>A0ABV7CMC1_9GAMM</name>
<proteinExistence type="predicted"/>
<sequence length="294" mass="33258">MTIKNAQARLSLAHIIEDKLGYAISKNDLRQVGSSSEGGYNASGRSRPAFAINSDASILRRALKRQQLAKIQRQKNIEAIMSEAMRVCPEVTSGGRPDADWIDKFIHLAEDTANASMQLLWAKILVGETINPGTFSIKSLQTLKQMTQREADALQRCAALCGYLEKDDSHIILLGYYKKPSFFDLLRKGNRETINLSKAGLSFPHILTLMDINLLYRQEIESAELKAEQQIVLSFQRKKLILNAKSNDLVLSYYKLTQTGDELRKLISTSVSKPYRQLLQQAFEEEFQLSWQES</sequence>
<evidence type="ECO:0000313" key="2">
    <source>
        <dbReference type="Proteomes" id="UP001595453"/>
    </source>
</evidence>
<gene>
    <name evidence="1" type="ORF">ACFOEE_13720</name>
</gene>
<accession>A0ABV7CMC1</accession>
<evidence type="ECO:0000313" key="1">
    <source>
        <dbReference type="EMBL" id="MFC3033581.1"/>
    </source>
</evidence>
<organism evidence="1 2">
    <name type="scientific">Pseudoalteromonas fenneropenaei</name>
    <dbReference type="NCBI Taxonomy" id="1737459"/>
    <lineage>
        <taxon>Bacteria</taxon>
        <taxon>Pseudomonadati</taxon>
        <taxon>Pseudomonadota</taxon>
        <taxon>Gammaproteobacteria</taxon>
        <taxon>Alteromonadales</taxon>
        <taxon>Pseudoalteromonadaceae</taxon>
        <taxon>Pseudoalteromonas</taxon>
    </lineage>
</organism>
<comment type="caution">
    <text evidence="1">The sequence shown here is derived from an EMBL/GenBank/DDBJ whole genome shotgun (WGS) entry which is preliminary data.</text>
</comment>
<dbReference type="RefSeq" id="WP_377125225.1">
    <property type="nucleotide sequence ID" value="NZ_JBHRSD010000023.1"/>
</dbReference>
<dbReference type="Pfam" id="PF10987">
    <property type="entry name" value="DUF2806"/>
    <property type="match status" value="1"/>
</dbReference>